<keyword evidence="4" id="KW-0479">Metal-binding</keyword>
<dbReference type="InterPro" id="IPR050071">
    <property type="entry name" value="Dehydroquinate_synthase"/>
</dbReference>
<protein>
    <submittedName>
        <fullName evidence="12">3-dehydroquinate synthase</fullName>
    </submittedName>
</protein>
<feature type="domain" description="3-dehydroquinate synthase N-terminal" evidence="10">
    <location>
        <begin position="60"/>
        <end position="172"/>
    </location>
</feature>
<comment type="caution">
    <text evidence="12">The sequence shown here is derived from an EMBL/GenBank/DDBJ whole genome shotgun (WGS) entry which is preliminary data.</text>
</comment>
<dbReference type="PANTHER" id="PTHR43622">
    <property type="entry name" value="3-DEHYDROQUINATE SYNTHASE"/>
    <property type="match status" value="1"/>
</dbReference>
<evidence type="ECO:0000256" key="4">
    <source>
        <dbReference type="ARBA" id="ARBA00022723"/>
    </source>
</evidence>
<evidence type="ECO:0000313" key="12">
    <source>
        <dbReference type="EMBL" id="HIR66468.1"/>
    </source>
</evidence>
<dbReference type="EMBL" id="DVHK01000003">
    <property type="protein sequence ID" value="HIR66468.1"/>
    <property type="molecule type" value="Genomic_DNA"/>
</dbReference>
<dbReference type="GO" id="GO:0009073">
    <property type="term" value="P:aromatic amino acid family biosynthetic process"/>
    <property type="evidence" value="ECO:0007669"/>
    <property type="project" value="InterPro"/>
</dbReference>
<evidence type="ECO:0000256" key="9">
    <source>
        <dbReference type="ARBA" id="ARBA00023285"/>
    </source>
</evidence>
<comment type="cofactor">
    <cofactor evidence="2">
        <name>Co(2+)</name>
        <dbReference type="ChEBI" id="CHEBI:48828"/>
    </cofactor>
</comment>
<dbReference type="GO" id="GO:0003856">
    <property type="term" value="F:3-dehydroquinate synthase activity"/>
    <property type="evidence" value="ECO:0007669"/>
    <property type="project" value="TreeGrafter"/>
</dbReference>
<dbReference type="Proteomes" id="UP000823913">
    <property type="component" value="Unassembled WGS sequence"/>
</dbReference>
<dbReference type="Pfam" id="PF01761">
    <property type="entry name" value="DHQ_synthase"/>
    <property type="match status" value="1"/>
</dbReference>
<dbReference type="AlphaFoldDB" id="A0A9D1E4Z7"/>
<reference evidence="12" key="2">
    <citation type="journal article" date="2021" name="PeerJ">
        <title>Extensive microbial diversity within the chicken gut microbiome revealed by metagenomics and culture.</title>
        <authorList>
            <person name="Gilroy R."/>
            <person name="Ravi A."/>
            <person name="Getino M."/>
            <person name="Pursley I."/>
            <person name="Horton D.L."/>
            <person name="Alikhan N.F."/>
            <person name="Baker D."/>
            <person name="Gharbi K."/>
            <person name="Hall N."/>
            <person name="Watson M."/>
            <person name="Adriaenssens E.M."/>
            <person name="Foster-Nyarko E."/>
            <person name="Jarju S."/>
            <person name="Secka A."/>
            <person name="Antonio M."/>
            <person name="Oren A."/>
            <person name="Chaudhuri R.R."/>
            <person name="La Ragione R."/>
            <person name="Hildebrand F."/>
            <person name="Pallen M.J."/>
        </authorList>
    </citation>
    <scope>NUCLEOTIDE SEQUENCE</scope>
    <source>
        <strain evidence="12">ChiW16-3235</strain>
    </source>
</reference>
<dbReference type="InterPro" id="IPR056179">
    <property type="entry name" value="DHQS_C"/>
</dbReference>
<sequence length="354" mass="38821">MKTLTINTPSCQSTIYCGNGAFAERTALLKGKNLFIVTDSNVYRLYKSHISGAFGDCPAYILPAGERSKNYNQLLKILSAMLKAGVTRSSTVVALGGGVVGDIAGLAASLYMRGVNLVQIPTTLLAQVDSSVGGKTAVDFQGVKNIIGAFYQPSEVIVDPLFLRTLPRREIRCGLGEIIKYGALDKNIYASLCKNARSLFSEDFFEGITYDCIAHKAAVVCADERDTGGKRKTLNLGHTTGHAFELYYKRKSHGEFVLIGMYYEIFIAKRLERCENNYADSLISLIKRVIKNIPAYDDAGKAAEFAKYDKKNTQTSLISLIAPAREDESVEITLPAQEYCALIAECARKLKEKT</sequence>
<dbReference type="InterPro" id="IPR030960">
    <property type="entry name" value="DHQS/DOIS_N"/>
</dbReference>
<accession>A0A9D1E4Z7</accession>
<name>A0A9D1E4Z7_9FIRM</name>
<keyword evidence="9" id="KW-0170">Cobalt</keyword>
<dbReference type="PANTHER" id="PTHR43622:SF1">
    <property type="entry name" value="3-DEHYDROQUINATE SYNTHASE"/>
    <property type="match status" value="1"/>
</dbReference>
<evidence type="ECO:0000256" key="1">
    <source>
        <dbReference type="ARBA" id="ARBA00001911"/>
    </source>
</evidence>
<evidence type="ECO:0000256" key="3">
    <source>
        <dbReference type="ARBA" id="ARBA00001947"/>
    </source>
</evidence>
<keyword evidence="5" id="KW-0547">Nucleotide-binding</keyword>
<dbReference type="Pfam" id="PF24621">
    <property type="entry name" value="DHQS_C"/>
    <property type="match status" value="1"/>
</dbReference>
<gene>
    <name evidence="12" type="ORF">IAB94_00290</name>
</gene>
<dbReference type="Gene3D" id="3.40.50.1970">
    <property type="match status" value="1"/>
</dbReference>
<evidence type="ECO:0000256" key="6">
    <source>
        <dbReference type="ARBA" id="ARBA00022833"/>
    </source>
</evidence>
<evidence type="ECO:0000256" key="5">
    <source>
        <dbReference type="ARBA" id="ARBA00022741"/>
    </source>
</evidence>
<reference evidence="12" key="1">
    <citation type="submission" date="2020-10" db="EMBL/GenBank/DDBJ databases">
        <authorList>
            <person name="Gilroy R."/>
        </authorList>
    </citation>
    <scope>NUCLEOTIDE SEQUENCE</scope>
    <source>
        <strain evidence="12">ChiW16-3235</strain>
    </source>
</reference>
<feature type="domain" description="3-dehydroquinate synthase C-terminal" evidence="11">
    <location>
        <begin position="174"/>
        <end position="312"/>
    </location>
</feature>
<dbReference type="GO" id="GO:0000166">
    <property type="term" value="F:nucleotide binding"/>
    <property type="evidence" value="ECO:0007669"/>
    <property type="project" value="UniProtKB-KW"/>
</dbReference>
<dbReference type="GO" id="GO:0046872">
    <property type="term" value="F:metal ion binding"/>
    <property type="evidence" value="ECO:0007669"/>
    <property type="project" value="UniProtKB-KW"/>
</dbReference>
<dbReference type="InterPro" id="IPR030963">
    <property type="entry name" value="DHQ_synth_fam"/>
</dbReference>
<keyword evidence="6" id="KW-0862">Zinc</keyword>
<keyword evidence="7" id="KW-0520">NAD</keyword>
<evidence type="ECO:0000313" key="13">
    <source>
        <dbReference type="Proteomes" id="UP000823913"/>
    </source>
</evidence>
<evidence type="ECO:0000256" key="7">
    <source>
        <dbReference type="ARBA" id="ARBA00023027"/>
    </source>
</evidence>
<dbReference type="Gene3D" id="1.20.1090.10">
    <property type="entry name" value="Dehydroquinate synthase-like - alpha domain"/>
    <property type="match status" value="1"/>
</dbReference>
<evidence type="ECO:0000259" key="10">
    <source>
        <dbReference type="Pfam" id="PF01761"/>
    </source>
</evidence>
<dbReference type="PIRSF" id="PIRSF001455">
    <property type="entry name" value="DHQ_synth"/>
    <property type="match status" value="1"/>
</dbReference>
<comment type="cofactor">
    <cofactor evidence="1">
        <name>NAD(+)</name>
        <dbReference type="ChEBI" id="CHEBI:57540"/>
    </cofactor>
</comment>
<evidence type="ECO:0000256" key="2">
    <source>
        <dbReference type="ARBA" id="ARBA00001941"/>
    </source>
</evidence>
<dbReference type="FunFam" id="3.40.50.1970:FF:000007">
    <property type="entry name" value="Pentafunctional AROM polypeptide"/>
    <property type="match status" value="1"/>
</dbReference>
<organism evidence="12 13">
    <name type="scientific">Candidatus Coproplasma avicola</name>
    <dbReference type="NCBI Taxonomy" id="2840744"/>
    <lineage>
        <taxon>Bacteria</taxon>
        <taxon>Bacillati</taxon>
        <taxon>Bacillota</taxon>
        <taxon>Clostridia</taxon>
        <taxon>Eubacteriales</taxon>
        <taxon>Candidatus Coproplasma</taxon>
    </lineage>
</organism>
<comment type="cofactor">
    <cofactor evidence="3">
        <name>Zn(2+)</name>
        <dbReference type="ChEBI" id="CHEBI:29105"/>
    </cofactor>
</comment>
<dbReference type="CDD" id="cd08195">
    <property type="entry name" value="DHQS"/>
    <property type="match status" value="1"/>
</dbReference>
<evidence type="ECO:0000256" key="8">
    <source>
        <dbReference type="ARBA" id="ARBA00023239"/>
    </source>
</evidence>
<dbReference type="SUPFAM" id="SSF56796">
    <property type="entry name" value="Dehydroquinate synthase-like"/>
    <property type="match status" value="1"/>
</dbReference>
<evidence type="ECO:0000259" key="11">
    <source>
        <dbReference type="Pfam" id="PF24621"/>
    </source>
</evidence>
<keyword evidence="8" id="KW-0456">Lyase</keyword>
<proteinExistence type="predicted"/>